<comment type="caution">
    <text evidence="5">The sequence shown here is derived from an EMBL/GenBank/DDBJ whole genome shotgun (WGS) entry which is preliminary data.</text>
</comment>
<sequence>DSGRITVSHGGGGNANSVEVERAKERHGQLFKLISNCNDGDTIKSDGEGCVEVALSLLANDDAWTAKDNSRHVFRRELSGKSSSATPRPSRKKRTQPSSSSSTALSSVLSIDIDDLRTAVSIARSLLEVASFSRRVHDGTDGAGVTRKQARSLKSLLRMEQTTCLKNAIEILSVAARTLCYITSGALDRLDEDDLDDSVNTSGLTPALLLRRFAANRESSKSLLSVTGVLCADCWFSLGKMDVSAHTLLFSCERALVILNHSRSASLNKQASDLLSGSLMAPLEQYRSFLLANINHQMGVYLYEQGDFERASAQLGTASRLRRQRLDCMRDRAEDGEADVPSLLSRLYGEVMGGLSRAAPASMPEKDFTDLVAYSVRYCTRQLPKDSIELGELELCLSLTLEYSALVQHAVQNYQEAMGYFQEALILRTMHVGKNSLDVGSLHFNMGVVYDDLQRFDQAVSRYHESLRIRLDHLNNSSGSGNDDLEESVLLTLKCLGHVYKQSSDYDNSVACYVKVLQIMNQRFHQLRGEADRFDQQGLRLPIAVPVPTYIFEEMKGSKESPGNNSWKSHFQSMNKKELCHHFEPRTQPKKGMSKLKKELIKIHSHIVDLIHEKKQHSWDNQSVSSTRSTRSRLASSSLLLSSLKCSIKSGDVFEAALMRSSFALGKMRLEQMRYDDAAGSLETALRAKWVLDPASSSDSDSEASYRSLTSRKPPMRSTDEDDPGEGQIYYGLGVTNAALDDHERAVRCFLTALRYLRRTSVDSLEIARTLFDAATSYYYLCNFEQAISLWEECLRILSKYETPTKNDGVDGDTSAAKEALSPKDSSTKSSNYRRGVVLYCLVLAKSAIGFDNETSSLLNNAQTLLSSCNDKVILAYMEFMTGMFLSHAASQVPTRLRSITKISPAGVTLNEGLSWKDMCKSSLTLFEQVKNECWFDPMESLEDTEEVRHLPLSGHLCFKTGEVYELTGSAESALNSYMDAANFYRIACGETPALLLCDDNMYVASVLHRMGLVCSGTEDSEYHALGYFNESLSIRKSLLGGNDLLVADTLYASAVVLSRLNRYEASMERYHEALRIQMAASQDSNEVARTLSGMGMCHCSHRAFSLALTCFEGSVKIRKYRVTKLSDSGDVIDLYSEEVTLATELFNLGNVQMQLGDFSQAMGNMIQSRDLRWRHVGGGSIDKIIEQFSSDTTVDEDELLGLAHCLHNIGVMFDIRADHARSLPHYQESLAIKNVVAGLEGEDLSTADKLNPSESHKFVLQSLTKDVKNPRAVNKATLSASVTHQKIAFVYMKENNYEKALFHYAHALRLQRLVLGKDHFRTGYLLSSMGNAMRKSSKHSESAIICYNESIRISKLRFGQNHAVVARALYDIGSLHDSKRNFSKAMHYYHRALSIYKEKYAQNLRQRFCFGFDRASTVRELIGTSSDEMEILSSGDEIIVSSSAESPESKIREQYSLVTTALQNARRQDLLRKGKRVNCDRDDWWIAFEVFIFRLVEMVSTYVVDPVQNAARRTVEHSRRRIDSAAHHAIITAADAIDYQFLLLLQE</sequence>
<feature type="region of interest" description="Disordered" evidence="4">
    <location>
        <begin position="75"/>
        <end position="102"/>
    </location>
</feature>
<dbReference type="PROSITE" id="PS50005">
    <property type="entry name" value="TPR"/>
    <property type="match status" value="2"/>
</dbReference>
<dbReference type="Pfam" id="PF13424">
    <property type="entry name" value="TPR_12"/>
    <property type="match status" value="4"/>
</dbReference>
<dbReference type="OrthoDB" id="197174at2759"/>
<organism evidence="5 6">
    <name type="scientific">Thalassiosira oceanica</name>
    <name type="common">Marine diatom</name>
    <dbReference type="NCBI Taxonomy" id="159749"/>
    <lineage>
        <taxon>Eukaryota</taxon>
        <taxon>Sar</taxon>
        <taxon>Stramenopiles</taxon>
        <taxon>Ochrophyta</taxon>
        <taxon>Bacillariophyta</taxon>
        <taxon>Coscinodiscophyceae</taxon>
        <taxon>Thalassiosirophycidae</taxon>
        <taxon>Thalassiosirales</taxon>
        <taxon>Thalassiosiraceae</taxon>
        <taxon>Thalassiosira</taxon>
    </lineage>
</organism>
<dbReference type="PANTHER" id="PTHR45641:SF19">
    <property type="entry name" value="NEPHROCYSTIN-3"/>
    <property type="match status" value="1"/>
</dbReference>
<dbReference type="Gene3D" id="1.25.40.10">
    <property type="entry name" value="Tetratricopeptide repeat domain"/>
    <property type="match status" value="4"/>
</dbReference>
<dbReference type="EMBL" id="AGNL01006112">
    <property type="protein sequence ID" value="EJK72263.1"/>
    <property type="molecule type" value="Genomic_DNA"/>
</dbReference>
<dbReference type="Proteomes" id="UP000266841">
    <property type="component" value="Unassembled WGS sequence"/>
</dbReference>
<keyword evidence="6" id="KW-1185">Reference proteome</keyword>
<dbReference type="SMART" id="SM00028">
    <property type="entry name" value="TPR"/>
    <property type="match status" value="12"/>
</dbReference>
<evidence type="ECO:0000256" key="4">
    <source>
        <dbReference type="SAM" id="MobiDB-lite"/>
    </source>
</evidence>
<feature type="region of interest" description="Disordered" evidence="4">
    <location>
        <begin position="695"/>
        <end position="725"/>
    </location>
</feature>
<reference evidence="5 6" key="1">
    <citation type="journal article" date="2012" name="Genome Biol.">
        <title>Genome and low-iron response of an oceanic diatom adapted to chronic iron limitation.</title>
        <authorList>
            <person name="Lommer M."/>
            <person name="Specht M."/>
            <person name="Roy A.S."/>
            <person name="Kraemer L."/>
            <person name="Andreson R."/>
            <person name="Gutowska M.A."/>
            <person name="Wolf J."/>
            <person name="Bergner S.V."/>
            <person name="Schilhabel M.B."/>
            <person name="Klostermeier U.C."/>
            <person name="Beiko R.G."/>
            <person name="Rosenstiel P."/>
            <person name="Hippler M."/>
            <person name="Laroche J."/>
        </authorList>
    </citation>
    <scope>NUCLEOTIDE SEQUENCE [LARGE SCALE GENOMIC DNA]</scope>
    <source>
        <strain evidence="5 6">CCMP1005</strain>
    </source>
</reference>
<accession>K0T0X4</accession>
<dbReference type="PANTHER" id="PTHR45641">
    <property type="entry name" value="TETRATRICOPEPTIDE REPEAT PROTEIN (AFU_ORTHOLOGUE AFUA_6G03870)"/>
    <property type="match status" value="1"/>
</dbReference>
<keyword evidence="2 3" id="KW-0802">TPR repeat</keyword>
<proteinExistence type="predicted"/>
<protein>
    <submittedName>
        <fullName evidence="5">Uncharacterized protein</fullName>
    </submittedName>
</protein>
<evidence type="ECO:0000256" key="2">
    <source>
        <dbReference type="ARBA" id="ARBA00022803"/>
    </source>
</evidence>
<feature type="repeat" description="TPR" evidence="3">
    <location>
        <begin position="1367"/>
        <end position="1400"/>
    </location>
</feature>
<evidence type="ECO:0000313" key="6">
    <source>
        <dbReference type="Proteomes" id="UP000266841"/>
    </source>
</evidence>
<gene>
    <name evidence="5" type="ORF">THAOC_06217</name>
</gene>
<dbReference type="InterPro" id="IPR019734">
    <property type="entry name" value="TPR_rpt"/>
</dbReference>
<dbReference type="eggNOG" id="ENOG502SZKN">
    <property type="taxonomic scope" value="Eukaryota"/>
</dbReference>
<keyword evidence="1" id="KW-0677">Repeat</keyword>
<evidence type="ECO:0000313" key="5">
    <source>
        <dbReference type="EMBL" id="EJK72263.1"/>
    </source>
</evidence>
<feature type="compositionally biased region" description="Low complexity" evidence="4">
    <location>
        <begin position="695"/>
        <end position="705"/>
    </location>
</feature>
<dbReference type="InterPro" id="IPR011990">
    <property type="entry name" value="TPR-like_helical_dom_sf"/>
</dbReference>
<evidence type="ECO:0000256" key="3">
    <source>
        <dbReference type="PROSITE-ProRule" id="PRU00339"/>
    </source>
</evidence>
<feature type="non-terminal residue" evidence="5">
    <location>
        <position position="1"/>
    </location>
</feature>
<dbReference type="SUPFAM" id="SSF48452">
    <property type="entry name" value="TPR-like"/>
    <property type="match status" value="3"/>
</dbReference>
<feature type="repeat" description="TPR" evidence="3">
    <location>
        <begin position="440"/>
        <end position="473"/>
    </location>
</feature>
<feature type="region of interest" description="Disordered" evidence="4">
    <location>
        <begin position="807"/>
        <end position="830"/>
    </location>
</feature>
<dbReference type="Pfam" id="PF13181">
    <property type="entry name" value="TPR_8"/>
    <property type="match status" value="1"/>
</dbReference>
<evidence type="ECO:0000256" key="1">
    <source>
        <dbReference type="ARBA" id="ARBA00022737"/>
    </source>
</evidence>
<name>K0T0X4_THAOC</name>